<feature type="region of interest" description="Disordered" evidence="1">
    <location>
        <begin position="1"/>
        <end position="22"/>
    </location>
</feature>
<evidence type="ECO:0000313" key="2">
    <source>
        <dbReference type="EMBL" id="KAE8038273.1"/>
    </source>
</evidence>
<feature type="compositionally biased region" description="Polar residues" evidence="1">
    <location>
        <begin position="10"/>
        <end position="22"/>
    </location>
</feature>
<keyword evidence="3" id="KW-1185">Reference proteome</keyword>
<dbReference type="AlphaFoldDB" id="A0A660KPB6"/>
<sequence length="92" mass="10163">MAQGEASKNVDGTSNGKQNKNWLYSVDGTSNGDGLLESSRRFHSFSFQSHAFSSTLQNLSHSLTLSLPLSKILCIKWSHDRAPSQLPLWLCP</sequence>
<organism evidence="2 3">
    <name type="scientific">Carpinus fangiana</name>
    <dbReference type="NCBI Taxonomy" id="176857"/>
    <lineage>
        <taxon>Eukaryota</taxon>
        <taxon>Viridiplantae</taxon>
        <taxon>Streptophyta</taxon>
        <taxon>Embryophyta</taxon>
        <taxon>Tracheophyta</taxon>
        <taxon>Spermatophyta</taxon>
        <taxon>Magnoliopsida</taxon>
        <taxon>eudicotyledons</taxon>
        <taxon>Gunneridae</taxon>
        <taxon>Pentapetalae</taxon>
        <taxon>rosids</taxon>
        <taxon>fabids</taxon>
        <taxon>Fagales</taxon>
        <taxon>Betulaceae</taxon>
        <taxon>Carpinus</taxon>
    </lineage>
</organism>
<accession>A0A660KPB6</accession>
<dbReference type="EMBL" id="CM017324">
    <property type="protein sequence ID" value="KAE8038273.1"/>
    <property type="molecule type" value="Genomic_DNA"/>
</dbReference>
<reference evidence="2 3" key="1">
    <citation type="submission" date="2019-06" db="EMBL/GenBank/DDBJ databases">
        <title>A chromosomal-level reference genome of Carpinus fangiana (Coryloideae, Betulaceae).</title>
        <authorList>
            <person name="Yang X."/>
            <person name="Wang Z."/>
            <person name="Zhang L."/>
            <person name="Hao G."/>
            <person name="Liu J."/>
            <person name="Yang Y."/>
        </authorList>
    </citation>
    <scope>NUCLEOTIDE SEQUENCE [LARGE SCALE GENOMIC DNA]</scope>
    <source>
        <strain evidence="2">Cfa_2016G</strain>
        <tissue evidence="2">Leaf</tissue>
    </source>
</reference>
<gene>
    <name evidence="2" type="ORF">FH972_010799</name>
</gene>
<evidence type="ECO:0000256" key="1">
    <source>
        <dbReference type="SAM" id="MobiDB-lite"/>
    </source>
</evidence>
<evidence type="ECO:0000313" key="3">
    <source>
        <dbReference type="Proteomes" id="UP000327013"/>
    </source>
</evidence>
<protein>
    <submittedName>
        <fullName evidence="2">Uncharacterized protein</fullName>
    </submittedName>
</protein>
<proteinExistence type="predicted"/>
<dbReference type="Proteomes" id="UP000327013">
    <property type="component" value="Chromosome 4"/>
</dbReference>
<name>A0A660KPB6_9ROSI</name>